<dbReference type="InterPro" id="IPR000620">
    <property type="entry name" value="EamA_dom"/>
</dbReference>
<feature type="transmembrane region" description="Helical" evidence="5">
    <location>
        <begin position="15"/>
        <end position="37"/>
    </location>
</feature>
<organism evidence="7">
    <name type="scientific">hydrothermal vent metagenome</name>
    <dbReference type="NCBI Taxonomy" id="652676"/>
    <lineage>
        <taxon>unclassified sequences</taxon>
        <taxon>metagenomes</taxon>
        <taxon>ecological metagenomes</taxon>
    </lineage>
</organism>
<dbReference type="Pfam" id="PF00892">
    <property type="entry name" value="EamA"/>
    <property type="match status" value="1"/>
</dbReference>
<dbReference type="InterPro" id="IPR037185">
    <property type="entry name" value="EmrE-like"/>
</dbReference>
<evidence type="ECO:0000259" key="6">
    <source>
        <dbReference type="Pfam" id="PF00892"/>
    </source>
</evidence>
<name>A0A3B0WBI4_9ZZZZ</name>
<comment type="subcellular location">
    <subcellularLocation>
        <location evidence="1">Membrane</location>
        <topology evidence="1">Multi-pass membrane protein</topology>
    </subcellularLocation>
</comment>
<dbReference type="SUPFAM" id="SSF103481">
    <property type="entry name" value="Multidrug resistance efflux transporter EmrE"/>
    <property type="match status" value="1"/>
</dbReference>
<dbReference type="PANTHER" id="PTHR32322:SF9">
    <property type="entry name" value="AMINO-ACID METABOLITE EFFLUX PUMP-RELATED"/>
    <property type="match status" value="1"/>
</dbReference>
<evidence type="ECO:0000256" key="1">
    <source>
        <dbReference type="ARBA" id="ARBA00004141"/>
    </source>
</evidence>
<feature type="non-terminal residue" evidence="7">
    <location>
        <position position="1"/>
    </location>
</feature>
<reference evidence="7" key="1">
    <citation type="submission" date="2018-06" db="EMBL/GenBank/DDBJ databases">
        <authorList>
            <person name="Zhirakovskaya E."/>
        </authorList>
    </citation>
    <scope>NUCLEOTIDE SEQUENCE</scope>
</reference>
<sequence>SVYGRKFQTLKVEPLVVAFGQVTASAVIMLVILLIMGTKFPVATWSMQTMASVLALALVSTALAYVIFFRILARGGATNISLVTLLIPVSAIVLGVTFLDEKLAISHVVGMLIVFIGLIVLDGRLWRIWKSRRLTKDSVNNDNKYKMTHWRTKCKL</sequence>
<feature type="domain" description="EamA" evidence="6">
    <location>
        <begin position="2"/>
        <end position="120"/>
    </location>
</feature>
<evidence type="ECO:0000256" key="2">
    <source>
        <dbReference type="ARBA" id="ARBA00022692"/>
    </source>
</evidence>
<evidence type="ECO:0000313" key="7">
    <source>
        <dbReference type="EMBL" id="VAW46709.1"/>
    </source>
</evidence>
<dbReference type="PANTHER" id="PTHR32322">
    <property type="entry name" value="INNER MEMBRANE TRANSPORTER"/>
    <property type="match status" value="1"/>
</dbReference>
<dbReference type="GO" id="GO:0016020">
    <property type="term" value="C:membrane"/>
    <property type="evidence" value="ECO:0007669"/>
    <property type="project" value="UniProtKB-SubCell"/>
</dbReference>
<evidence type="ECO:0000256" key="3">
    <source>
        <dbReference type="ARBA" id="ARBA00022989"/>
    </source>
</evidence>
<gene>
    <name evidence="7" type="ORF">MNBD_GAMMA02-1259</name>
</gene>
<evidence type="ECO:0000256" key="5">
    <source>
        <dbReference type="SAM" id="Phobius"/>
    </source>
</evidence>
<feature type="transmembrane region" description="Helical" evidence="5">
    <location>
        <begin position="80"/>
        <end position="99"/>
    </location>
</feature>
<dbReference type="AlphaFoldDB" id="A0A3B0WBI4"/>
<dbReference type="EMBL" id="UOFA01000302">
    <property type="protein sequence ID" value="VAW46709.1"/>
    <property type="molecule type" value="Genomic_DNA"/>
</dbReference>
<accession>A0A3B0WBI4</accession>
<feature type="transmembrane region" description="Helical" evidence="5">
    <location>
        <begin position="105"/>
        <end position="126"/>
    </location>
</feature>
<keyword evidence="4 5" id="KW-0472">Membrane</keyword>
<evidence type="ECO:0000256" key="4">
    <source>
        <dbReference type="ARBA" id="ARBA00023136"/>
    </source>
</evidence>
<feature type="transmembrane region" description="Helical" evidence="5">
    <location>
        <begin position="49"/>
        <end position="68"/>
    </location>
</feature>
<dbReference type="InterPro" id="IPR050638">
    <property type="entry name" value="AA-Vitamin_Transporters"/>
</dbReference>
<keyword evidence="2 5" id="KW-0812">Transmembrane</keyword>
<keyword evidence="3 5" id="KW-1133">Transmembrane helix</keyword>
<proteinExistence type="predicted"/>
<protein>
    <submittedName>
        <fullName evidence="7">Permease of the drug/metabolite transporter (DMT) superfamily</fullName>
    </submittedName>
</protein>